<feature type="binding site" evidence="11 13">
    <location>
        <position position="249"/>
    </location>
    <ligand>
        <name>[2Fe-2S] cluster</name>
        <dbReference type="ChEBI" id="CHEBI:190135"/>
    </ligand>
</feature>
<dbReference type="Gene3D" id="2.40.30.10">
    <property type="entry name" value="Translation factors"/>
    <property type="match status" value="1"/>
</dbReference>
<dbReference type="InterPro" id="IPR008333">
    <property type="entry name" value="Cbr1-like_FAD-bd_dom"/>
</dbReference>
<dbReference type="SUPFAM" id="SSF63380">
    <property type="entry name" value="Riboflavin synthase domain-like"/>
    <property type="match status" value="1"/>
</dbReference>
<evidence type="ECO:0000256" key="6">
    <source>
        <dbReference type="ARBA" id="ARBA00022827"/>
    </source>
</evidence>
<dbReference type="GO" id="GO:0016491">
    <property type="term" value="F:oxidoreductase activity"/>
    <property type="evidence" value="ECO:0007669"/>
    <property type="project" value="InterPro"/>
</dbReference>
<dbReference type="EMBL" id="JARQBJ010000005">
    <property type="protein sequence ID" value="MDT2811114.1"/>
    <property type="molecule type" value="Genomic_DNA"/>
</dbReference>
<dbReference type="PIRSF" id="PIRSF006816">
    <property type="entry name" value="Cyc3_hyd_g"/>
    <property type="match status" value="1"/>
</dbReference>
<sequence>MKQEMMTILAQEEVAPRIFKLTLQGKLVKEMQTPGQFLHIKVPRADLLLRRPISINAIDQATETCQIIYRIEGDGTKAFSELTPGMQLDVLGPLGNGFDLSKIKANDVVYLIGGGIGVPPLYELSRRLKEIGAIPVHFFGFASQSVMYDRELFEALGVCHWATDDGSFGMKGHVGMLLDQVATETPETPAAVFACGNKGMLRTVDERYRNHPNAQLSHEARMACGMGACYGCVCHVTRDETGTKSVKVCDEGPVFPAGKVVI</sequence>
<dbReference type="NCBIfam" id="NF000797">
    <property type="entry name" value="PRK00054.1-2"/>
    <property type="match status" value="1"/>
</dbReference>
<evidence type="ECO:0000259" key="14">
    <source>
        <dbReference type="PROSITE" id="PS51384"/>
    </source>
</evidence>
<dbReference type="HAMAP" id="MF_01211">
    <property type="entry name" value="DHODB_Fe_S_bind"/>
    <property type="match status" value="1"/>
</dbReference>
<comment type="cofactor">
    <cofactor evidence="11 12">
        <name>FAD</name>
        <dbReference type="ChEBI" id="CHEBI:57692"/>
    </cofactor>
    <text evidence="11 12">Binds 1 FAD per subunit.</text>
</comment>
<evidence type="ECO:0000256" key="3">
    <source>
        <dbReference type="ARBA" id="ARBA00022630"/>
    </source>
</evidence>
<dbReference type="SUPFAM" id="SSF52343">
    <property type="entry name" value="Ferredoxin reductase-like, C-terminal NADP-linked domain"/>
    <property type="match status" value="1"/>
</dbReference>
<dbReference type="Pfam" id="PF00970">
    <property type="entry name" value="FAD_binding_6"/>
    <property type="match status" value="1"/>
</dbReference>
<dbReference type="InterPro" id="IPR039261">
    <property type="entry name" value="FNR_nucleotide-bd"/>
</dbReference>
<dbReference type="PROSITE" id="PS51384">
    <property type="entry name" value="FAD_FR"/>
    <property type="match status" value="1"/>
</dbReference>
<dbReference type="InterPro" id="IPR017927">
    <property type="entry name" value="FAD-bd_FR_type"/>
</dbReference>
<dbReference type="GO" id="GO:0046872">
    <property type="term" value="F:metal ion binding"/>
    <property type="evidence" value="ECO:0007669"/>
    <property type="project" value="UniProtKB-KW"/>
</dbReference>
<dbReference type="InterPro" id="IPR017938">
    <property type="entry name" value="Riboflavin_synthase-like_b-brl"/>
</dbReference>
<keyword evidence="9 11" id="KW-0408">Iron</keyword>
<dbReference type="Pfam" id="PF10418">
    <property type="entry name" value="DHODB_Fe-S_bind"/>
    <property type="match status" value="1"/>
</dbReference>
<dbReference type="GO" id="GO:0050660">
    <property type="term" value="F:flavin adenine dinucleotide binding"/>
    <property type="evidence" value="ECO:0007669"/>
    <property type="project" value="InterPro"/>
</dbReference>
<comment type="caution">
    <text evidence="15">The sequence shown here is derived from an EMBL/GenBank/DDBJ whole genome shotgun (WGS) entry which is preliminary data.</text>
</comment>
<feature type="binding site" evidence="11 13">
    <location>
        <position position="229"/>
    </location>
    <ligand>
        <name>[2Fe-2S] cluster</name>
        <dbReference type="ChEBI" id="CHEBI:190135"/>
    </ligand>
</feature>
<evidence type="ECO:0000256" key="7">
    <source>
        <dbReference type="ARBA" id="ARBA00022975"/>
    </source>
</evidence>
<keyword evidence="5 11" id="KW-0479">Metal-binding</keyword>
<comment type="pathway">
    <text evidence="11">Pyrimidine metabolism; UMP biosynthesis via de novo pathway; orotate from (S)-dihydroorotate (NAD(+) route): step 1/1.</text>
</comment>
<organism evidence="15 16">
    <name type="scientific">Enterococcus asini</name>
    <dbReference type="NCBI Taxonomy" id="57732"/>
    <lineage>
        <taxon>Bacteria</taxon>
        <taxon>Bacillati</taxon>
        <taxon>Bacillota</taxon>
        <taxon>Bacilli</taxon>
        <taxon>Lactobacillales</taxon>
        <taxon>Enterococcaceae</taxon>
        <taxon>Enterococcus</taxon>
    </lineage>
</organism>
<comment type="cofactor">
    <cofactor evidence="11">
        <name>[2Fe-2S] cluster</name>
        <dbReference type="ChEBI" id="CHEBI:190135"/>
    </cofactor>
    <text evidence="11">Binds 1 [2Fe-2S] cluster per subunit.</text>
</comment>
<keyword evidence="10 11" id="KW-0411">Iron-sulfur</keyword>
<evidence type="ECO:0000313" key="16">
    <source>
        <dbReference type="Proteomes" id="UP001256711"/>
    </source>
</evidence>
<dbReference type="InterPro" id="IPR023455">
    <property type="entry name" value="Dihydroorotate_DHASE_ETsu"/>
</dbReference>
<evidence type="ECO:0000313" key="15">
    <source>
        <dbReference type="EMBL" id="MDT2811114.1"/>
    </source>
</evidence>
<feature type="binding site" evidence="11 12">
    <location>
        <begin position="68"/>
        <end position="70"/>
    </location>
    <ligand>
        <name>FAD</name>
        <dbReference type="ChEBI" id="CHEBI:57692"/>
    </ligand>
</feature>
<feature type="binding site" evidence="11 12">
    <location>
        <begin position="51"/>
        <end position="54"/>
    </location>
    <ligand>
        <name>FAD</name>
        <dbReference type="ChEBI" id="CHEBI:57692"/>
    </ligand>
</feature>
<keyword evidence="7 11" id="KW-0665">Pyrimidine biosynthesis</keyword>
<name>A0AAW8U1K5_9ENTE</name>
<evidence type="ECO:0000256" key="4">
    <source>
        <dbReference type="ARBA" id="ARBA00022714"/>
    </source>
</evidence>
<feature type="domain" description="FAD-binding FR-type" evidence="14">
    <location>
        <begin position="1"/>
        <end position="100"/>
    </location>
</feature>
<proteinExistence type="inferred from homology"/>
<comment type="subunit">
    <text evidence="11">Heterotetramer of 2 PyrK and 2 PyrD type B subunits.</text>
</comment>
<evidence type="ECO:0000256" key="12">
    <source>
        <dbReference type="PIRSR" id="PIRSR006816-1"/>
    </source>
</evidence>
<comment type="cofactor">
    <cofactor evidence="13">
        <name>[2Fe-2S] cluster</name>
        <dbReference type="ChEBI" id="CHEBI:190135"/>
    </cofactor>
    <text evidence="13">Binds 1 [2Fe-2S] cluster per subunit.</text>
</comment>
<gene>
    <name evidence="11" type="primary">pyrK</name>
    <name evidence="15" type="ORF">P7H43_11555</name>
</gene>
<comment type="similarity">
    <text evidence="1 11">Belongs to the PyrK family.</text>
</comment>
<dbReference type="InterPro" id="IPR050353">
    <property type="entry name" value="PyrK_electron_transfer"/>
</dbReference>
<keyword evidence="2 11" id="KW-0813">Transport</keyword>
<evidence type="ECO:0000256" key="10">
    <source>
        <dbReference type="ARBA" id="ARBA00023014"/>
    </source>
</evidence>
<evidence type="ECO:0000256" key="1">
    <source>
        <dbReference type="ARBA" id="ARBA00006422"/>
    </source>
</evidence>
<dbReference type="InterPro" id="IPR019480">
    <property type="entry name" value="Dihydroorotate_DH_Fe-S-bd"/>
</dbReference>
<evidence type="ECO:0000256" key="2">
    <source>
        <dbReference type="ARBA" id="ARBA00022448"/>
    </source>
</evidence>
<reference evidence="15" key="1">
    <citation type="submission" date="2023-03" db="EMBL/GenBank/DDBJ databases">
        <authorList>
            <person name="Shen W."/>
            <person name="Cai J."/>
        </authorList>
    </citation>
    <scope>NUCLEOTIDE SEQUENCE</scope>
    <source>
        <strain evidence="15">B226-2</strain>
    </source>
</reference>
<dbReference type="Proteomes" id="UP001256711">
    <property type="component" value="Unassembled WGS sequence"/>
</dbReference>
<dbReference type="Gene3D" id="2.10.240.10">
    <property type="entry name" value="Dihydroorotate dehydrogenase, electron transfer subunit"/>
    <property type="match status" value="1"/>
</dbReference>
<dbReference type="PANTHER" id="PTHR43513">
    <property type="entry name" value="DIHYDROOROTATE DEHYDROGENASE B (NAD(+)), ELECTRON TRANSFER SUBUNIT"/>
    <property type="match status" value="1"/>
</dbReference>
<evidence type="ECO:0000256" key="11">
    <source>
        <dbReference type="HAMAP-Rule" id="MF_01211"/>
    </source>
</evidence>
<protein>
    <recommendedName>
        <fullName evidence="11">Dihydroorotate dehydrogenase B (NAD(+)), electron transfer subunit</fullName>
    </recommendedName>
    <alternativeName>
        <fullName evidence="11">Dihydroorotate oxidase B, electron transfer subunit</fullName>
    </alternativeName>
</protein>
<accession>A0AAW8U1K5</accession>
<keyword evidence="8 11" id="KW-0249">Electron transport</keyword>
<keyword evidence="6 11" id="KW-0274">FAD</keyword>
<evidence type="ECO:0000256" key="9">
    <source>
        <dbReference type="ARBA" id="ARBA00023004"/>
    </source>
</evidence>
<feature type="binding site" evidence="11 13">
    <location>
        <position position="232"/>
    </location>
    <ligand>
        <name>[2Fe-2S] cluster</name>
        <dbReference type="ChEBI" id="CHEBI:190135"/>
    </ligand>
</feature>
<dbReference type="AlphaFoldDB" id="A0AAW8U1K5"/>
<dbReference type="GO" id="GO:0051537">
    <property type="term" value="F:2 iron, 2 sulfur cluster binding"/>
    <property type="evidence" value="ECO:0007669"/>
    <property type="project" value="UniProtKB-KW"/>
</dbReference>
<evidence type="ECO:0000256" key="13">
    <source>
        <dbReference type="PIRSR" id="PIRSR006816-2"/>
    </source>
</evidence>
<keyword evidence="4 11" id="KW-0001">2Fe-2S</keyword>
<dbReference type="InterPro" id="IPR012165">
    <property type="entry name" value="Cyt_c3_hydrogenase_gsu"/>
</dbReference>
<evidence type="ECO:0000256" key="5">
    <source>
        <dbReference type="ARBA" id="ARBA00022723"/>
    </source>
</evidence>
<dbReference type="InterPro" id="IPR037117">
    <property type="entry name" value="Dihydroorotate_DH_ele_sf"/>
</dbReference>
<feature type="binding site" evidence="11 13">
    <location>
        <position position="224"/>
    </location>
    <ligand>
        <name>[2Fe-2S] cluster</name>
        <dbReference type="ChEBI" id="CHEBI:190135"/>
    </ligand>
</feature>
<keyword evidence="3 11" id="KW-0285">Flavoprotein</keyword>
<comment type="function">
    <text evidence="11">Responsible for channeling the electrons from the oxidation of dihydroorotate from the FMN redox center in the PyrD type B subunit to the ultimate electron acceptor NAD(+).</text>
</comment>
<dbReference type="CDD" id="cd06218">
    <property type="entry name" value="DHOD_e_trans"/>
    <property type="match status" value="1"/>
</dbReference>
<evidence type="ECO:0000256" key="8">
    <source>
        <dbReference type="ARBA" id="ARBA00022982"/>
    </source>
</evidence>
<feature type="binding site" evidence="11 12">
    <location>
        <begin position="75"/>
        <end position="76"/>
    </location>
    <ligand>
        <name>FAD</name>
        <dbReference type="ChEBI" id="CHEBI:57692"/>
    </ligand>
</feature>
<dbReference type="Gene3D" id="3.40.50.80">
    <property type="entry name" value="Nucleotide-binding domain of ferredoxin-NADP reductase (FNR) module"/>
    <property type="match status" value="1"/>
</dbReference>
<dbReference type="GO" id="GO:0044205">
    <property type="term" value="P:'de novo' UMP biosynthetic process"/>
    <property type="evidence" value="ECO:0007669"/>
    <property type="project" value="UniProtKB-UniRule"/>
</dbReference>
<dbReference type="PANTHER" id="PTHR43513:SF3">
    <property type="entry name" value="DIHYDROOROTATE DEHYDROGENASE B (NAD(+)), ELECTRON TRANSFER SUBUNIT-RELATED"/>
    <property type="match status" value="1"/>
</dbReference>
<dbReference type="RefSeq" id="WP_311835730.1">
    <property type="nucleotide sequence ID" value="NZ_JARQBJ010000005.1"/>
</dbReference>
<dbReference type="GO" id="GO:0009055">
    <property type="term" value="F:electron transfer activity"/>
    <property type="evidence" value="ECO:0007669"/>
    <property type="project" value="UniProtKB-UniRule"/>
</dbReference>